<organism evidence="6 7">
    <name type="scientific">Methanosphaera stadtmanae</name>
    <dbReference type="NCBI Taxonomy" id="2317"/>
    <lineage>
        <taxon>Archaea</taxon>
        <taxon>Methanobacteriati</taxon>
        <taxon>Methanobacteriota</taxon>
        <taxon>Methanomada group</taxon>
        <taxon>Methanobacteria</taxon>
        <taxon>Methanobacteriales</taxon>
        <taxon>Methanobacteriaceae</taxon>
        <taxon>Methanosphaera</taxon>
    </lineage>
</organism>
<feature type="domain" description="4Fe-4S ferredoxin-type" evidence="5">
    <location>
        <begin position="216"/>
        <end position="247"/>
    </location>
</feature>
<dbReference type="InterPro" id="IPR017900">
    <property type="entry name" value="4Fe4S_Fe_S_CS"/>
</dbReference>
<feature type="domain" description="4Fe-4S ferredoxin-type" evidence="5">
    <location>
        <begin position="318"/>
        <end position="350"/>
    </location>
</feature>
<feature type="domain" description="4Fe-4S ferredoxin-type" evidence="5">
    <location>
        <begin position="122"/>
        <end position="146"/>
    </location>
</feature>
<keyword evidence="2" id="KW-0479">Metal-binding</keyword>
<feature type="domain" description="4Fe-4S ferredoxin-type" evidence="5">
    <location>
        <begin position="54"/>
        <end position="83"/>
    </location>
</feature>
<reference evidence="6 7" key="1">
    <citation type="submission" date="2017-05" db="EMBL/GenBank/DDBJ databases">
        <title>Host range expansion of the Methanosphaera genus to humans and monogastric animals involves recent and extensive reduction in genome content.</title>
        <authorList>
            <person name="Hoedt E.C."/>
            <person name="Volmer J.G."/>
            <person name="Parks D.H."/>
            <person name="Rosewarne C.P."/>
            <person name="Denman S.E."/>
            <person name="Mcsweeney C.S."/>
            <person name="O Cuiv P."/>
            <person name="Hugenholtz P."/>
            <person name="Tyson G.W."/>
            <person name="Morrison M."/>
        </authorList>
    </citation>
    <scope>NUCLEOTIDE SEQUENCE [LARGE SCALE GENOMIC DNA]</scope>
    <source>
        <strain evidence="6 7">PA5</strain>
    </source>
</reference>
<feature type="domain" description="4Fe-4S ferredoxin-type" evidence="5">
    <location>
        <begin position="417"/>
        <end position="446"/>
    </location>
</feature>
<feature type="domain" description="4Fe-4S ferredoxin-type" evidence="5">
    <location>
        <begin position="1"/>
        <end position="28"/>
    </location>
</feature>
<feature type="domain" description="4Fe-4S ferredoxin-type" evidence="5">
    <location>
        <begin position="89"/>
        <end position="109"/>
    </location>
</feature>
<evidence type="ECO:0000256" key="3">
    <source>
        <dbReference type="ARBA" id="ARBA00023004"/>
    </source>
</evidence>
<dbReference type="RefSeq" id="WP_011407016.1">
    <property type="nucleotide sequence ID" value="NZ_CATZNA010000089.1"/>
</dbReference>
<dbReference type="Proteomes" id="UP000248557">
    <property type="component" value="Unassembled WGS sequence"/>
</dbReference>
<feature type="domain" description="4Fe-4S ferredoxin-type" evidence="5">
    <location>
        <begin position="351"/>
        <end position="379"/>
    </location>
</feature>
<comment type="caution">
    <text evidence="6">The sequence shown here is derived from an EMBL/GenBank/DDBJ whole genome shotgun (WGS) entry which is preliminary data.</text>
</comment>
<dbReference type="Pfam" id="PF13237">
    <property type="entry name" value="Fer4_10"/>
    <property type="match status" value="1"/>
</dbReference>
<feature type="domain" description="4Fe-4S ferredoxin-type" evidence="5">
    <location>
        <begin position="147"/>
        <end position="176"/>
    </location>
</feature>
<keyword evidence="4" id="KW-0411">Iron-sulfur</keyword>
<feature type="domain" description="4Fe-4S ferredoxin-type" evidence="5">
    <location>
        <begin position="33"/>
        <end position="53"/>
    </location>
</feature>
<evidence type="ECO:0000256" key="1">
    <source>
        <dbReference type="ARBA" id="ARBA00022485"/>
    </source>
</evidence>
<dbReference type="GeneID" id="3855132"/>
<dbReference type="Pfam" id="PF12838">
    <property type="entry name" value="Fer4_7"/>
    <property type="match status" value="4"/>
</dbReference>
<proteinExistence type="predicted"/>
<name>A0A328PZ30_9EURY</name>
<feature type="domain" description="4Fe-4S ferredoxin-type" evidence="5">
    <location>
        <begin position="387"/>
        <end position="416"/>
    </location>
</feature>
<sequence length="451" mass="48701">MFMTTGNCNGSGNCVDACPTDAIKVVNGKAVSCITCGKCEKVCPNKAIFKNKFGGYVVDRTKCNLCGMCMNVCPVSVITVKDGKIMGLCSNCGVCVPACPNNARMAPPKRPVQMEKEMVNRINVGTNHDDCIECGRCAYFCPTNSIKFSYIEPGVCTKCDTCIDVCPRNAIGPIEEGGAYQVDMKKCALCYKCLIECPNDAIIEKDFELEIQQPEYDVENDTKMIGCIDCKVCADACPTNGLQIINKKVRFSADLCSLCNNVNNEEHCAADYEHAPCVTACPQGVLEFVPDSKITLEGICVGCGGCIPECKYGARKFGNTSWNGEIGAQCIKCGICVEVCPKDALTIEDKEVKLNFDKCVLCEKCGIYCPVNAIPKTSPLKMKIQSGYSMINNNLCVGCGVCIDACVFKAIAPDEEGNLKIDNNRCIYCGACKTACPARAIKIQRDFGATI</sequence>
<keyword evidence="1" id="KW-0004">4Fe-4S</keyword>
<dbReference type="PROSITE" id="PS00198">
    <property type="entry name" value="4FE4S_FER_1"/>
    <property type="match status" value="5"/>
</dbReference>
<dbReference type="PROSITE" id="PS51379">
    <property type="entry name" value="4FE4S_FER_2"/>
    <property type="match status" value="13"/>
</dbReference>
<keyword evidence="3" id="KW-0408">Iron</keyword>
<dbReference type="PANTHER" id="PTHR24960">
    <property type="entry name" value="PHOTOSYSTEM I IRON-SULFUR CENTER-RELATED"/>
    <property type="match status" value="1"/>
</dbReference>
<dbReference type="EMBL" id="NGJK01000088">
    <property type="protein sequence ID" value="RAP02513.1"/>
    <property type="molecule type" value="Genomic_DNA"/>
</dbReference>
<feature type="domain" description="4Fe-4S ferredoxin-type" evidence="5">
    <location>
        <begin position="178"/>
        <end position="207"/>
    </location>
</feature>
<evidence type="ECO:0000313" key="7">
    <source>
        <dbReference type="Proteomes" id="UP000248557"/>
    </source>
</evidence>
<protein>
    <recommendedName>
        <fullName evidence="5">4Fe-4S ferredoxin-type domain-containing protein</fullName>
    </recommendedName>
</protein>
<dbReference type="AlphaFoldDB" id="A0A328PZ30"/>
<feature type="domain" description="4Fe-4S ferredoxin-type" evidence="5">
    <location>
        <begin position="290"/>
        <end position="317"/>
    </location>
</feature>
<evidence type="ECO:0000313" key="6">
    <source>
        <dbReference type="EMBL" id="RAP02513.1"/>
    </source>
</evidence>
<dbReference type="SUPFAM" id="SSF54862">
    <property type="entry name" value="4Fe-4S ferredoxins"/>
    <property type="match status" value="5"/>
</dbReference>
<accession>A0A328PZ30</accession>
<dbReference type="GO" id="GO:0051539">
    <property type="term" value="F:4 iron, 4 sulfur cluster binding"/>
    <property type="evidence" value="ECO:0007669"/>
    <property type="project" value="UniProtKB-KW"/>
</dbReference>
<dbReference type="InterPro" id="IPR050157">
    <property type="entry name" value="PSI_iron-sulfur_center"/>
</dbReference>
<dbReference type="Gene3D" id="3.30.70.3270">
    <property type="match status" value="1"/>
</dbReference>
<evidence type="ECO:0000256" key="2">
    <source>
        <dbReference type="ARBA" id="ARBA00022723"/>
    </source>
</evidence>
<dbReference type="CDD" id="cd10549">
    <property type="entry name" value="MtMvhB_like"/>
    <property type="match status" value="1"/>
</dbReference>
<dbReference type="GO" id="GO:0046872">
    <property type="term" value="F:metal ion binding"/>
    <property type="evidence" value="ECO:0007669"/>
    <property type="project" value="UniProtKB-KW"/>
</dbReference>
<evidence type="ECO:0000256" key="4">
    <source>
        <dbReference type="ARBA" id="ARBA00023014"/>
    </source>
</evidence>
<gene>
    <name evidence="6" type="ORF">CA615_07175</name>
</gene>
<dbReference type="InterPro" id="IPR017896">
    <property type="entry name" value="4Fe4S_Fe-S-bd"/>
</dbReference>
<dbReference type="Pfam" id="PF12800">
    <property type="entry name" value="Fer4_4"/>
    <property type="match status" value="3"/>
</dbReference>
<dbReference type="GO" id="GO:0016491">
    <property type="term" value="F:oxidoreductase activity"/>
    <property type="evidence" value="ECO:0007669"/>
    <property type="project" value="UniProtKB-ARBA"/>
</dbReference>
<dbReference type="PANTHER" id="PTHR24960:SF79">
    <property type="entry name" value="PHOTOSYSTEM I IRON-SULFUR CENTER"/>
    <property type="match status" value="1"/>
</dbReference>
<evidence type="ECO:0000259" key="5">
    <source>
        <dbReference type="PROSITE" id="PS51379"/>
    </source>
</evidence>
<dbReference type="Gene3D" id="3.30.70.20">
    <property type="match status" value="7"/>
</dbReference>
<dbReference type="OMA" id="VCACYRV"/>